<reference evidence="3 4" key="1">
    <citation type="submission" date="2017-03" db="EMBL/GenBank/DDBJ databases">
        <authorList>
            <person name="Afonso C.L."/>
            <person name="Miller P.J."/>
            <person name="Scott M.A."/>
            <person name="Spackman E."/>
            <person name="Goraichik I."/>
            <person name="Dimitrov K.M."/>
            <person name="Suarez D.L."/>
            <person name="Swayne D.E."/>
        </authorList>
    </citation>
    <scope>NUCLEOTIDE SEQUENCE [LARGE SCALE GENOMIC DNA]</scope>
    <source>
        <strain evidence="3 4">CECT 8625</strain>
    </source>
</reference>
<sequence>MPAGRLLRFCAAALSLVAVAACEMPEADAPPGVKPRARPDRPAEAPAPPPAPSERSAELASYYARLERDLVGQGLLRTDDGGTDAPFTDTQLARNFERIALAEEYERGAGLRPSAGALGRIKRWDQPVRVEAMFGASVGADQVRRETGTLSRYVERMARVTDHSISMSDRDPNFHVMFLSEDDRADIGDRVRAIVPGIDPASLAVLETLPREIHCLVIAFSDSPGSYDYGRAIALVRAEHPELLMKSCIHEEVAQGLGLANDSPRARPSIFNDDDEFALLTPHDEMLLRILYDPRLEVGMTAEEAMPIVRDIAADLVAERPSVAAGPS</sequence>
<dbReference type="InterPro" id="IPR021323">
    <property type="entry name" value="DUF2927"/>
</dbReference>
<name>A0A1X7A2T3_9RHOB</name>
<evidence type="ECO:0000313" key="3">
    <source>
        <dbReference type="EMBL" id="SLN68805.1"/>
    </source>
</evidence>
<feature type="chain" id="PRO_5012733466" description="DUF2927 domain-containing protein" evidence="2">
    <location>
        <begin position="21"/>
        <end position="328"/>
    </location>
</feature>
<organism evidence="3 4">
    <name type="scientific">Roseivivax jejudonensis</name>
    <dbReference type="NCBI Taxonomy" id="1529041"/>
    <lineage>
        <taxon>Bacteria</taxon>
        <taxon>Pseudomonadati</taxon>
        <taxon>Pseudomonadota</taxon>
        <taxon>Alphaproteobacteria</taxon>
        <taxon>Rhodobacterales</taxon>
        <taxon>Roseobacteraceae</taxon>
        <taxon>Roseivivax</taxon>
    </lineage>
</organism>
<dbReference type="PROSITE" id="PS51257">
    <property type="entry name" value="PROKAR_LIPOPROTEIN"/>
    <property type="match status" value="1"/>
</dbReference>
<dbReference type="RefSeq" id="WP_085793239.1">
    <property type="nucleotide sequence ID" value="NZ_FWFK01000007.1"/>
</dbReference>
<proteinExistence type="predicted"/>
<accession>A0A1X7A2T3</accession>
<protein>
    <recommendedName>
        <fullName evidence="5">DUF2927 domain-containing protein</fullName>
    </recommendedName>
</protein>
<gene>
    <name evidence="3" type="ORF">ROJ8625_03580</name>
</gene>
<keyword evidence="2" id="KW-0732">Signal</keyword>
<dbReference type="AlphaFoldDB" id="A0A1X7A2T3"/>
<evidence type="ECO:0008006" key="5">
    <source>
        <dbReference type="Google" id="ProtNLM"/>
    </source>
</evidence>
<dbReference type="OrthoDB" id="3295600at2"/>
<feature type="signal peptide" evidence="2">
    <location>
        <begin position="1"/>
        <end position="20"/>
    </location>
</feature>
<evidence type="ECO:0000256" key="1">
    <source>
        <dbReference type="SAM" id="MobiDB-lite"/>
    </source>
</evidence>
<evidence type="ECO:0000313" key="4">
    <source>
        <dbReference type="Proteomes" id="UP000193570"/>
    </source>
</evidence>
<dbReference type="Pfam" id="PF11150">
    <property type="entry name" value="DUF2927"/>
    <property type="match status" value="1"/>
</dbReference>
<keyword evidence="4" id="KW-1185">Reference proteome</keyword>
<dbReference type="EMBL" id="FWFK01000007">
    <property type="protein sequence ID" value="SLN68805.1"/>
    <property type="molecule type" value="Genomic_DNA"/>
</dbReference>
<evidence type="ECO:0000256" key="2">
    <source>
        <dbReference type="SAM" id="SignalP"/>
    </source>
</evidence>
<dbReference type="Proteomes" id="UP000193570">
    <property type="component" value="Unassembled WGS sequence"/>
</dbReference>
<feature type="region of interest" description="Disordered" evidence="1">
    <location>
        <begin position="26"/>
        <end position="56"/>
    </location>
</feature>